<dbReference type="Pfam" id="PF14602">
    <property type="entry name" value="Hexapep_2"/>
    <property type="match status" value="1"/>
</dbReference>
<dbReference type="CDD" id="cd03349">
    <property type="entry name" value="LbH_XAT"/>
    <property type="match status" value="1"/>
</dbReference>
<reference evidence="3 4" key="1">
    <citation type="submission" date="2016-10" db="EMBL/GenBank/DDBJ databases">
        <title>Paenibacillus species isolates.</title>
        <authorList>
            <person name="Beno S.M."/>
        </authorList>
    </citation>
    <scope>NUCLEOTIDE SEQUENCE [LARGE SCALE GENOMIC DNA]</scope>
    <source>
        <strain evidence="3 4">FSL H7-0744</strain>
    </source>
</reference>
<evidence type="ECO:0000313" key="3">
    <source>
        <dbReference type="EMBL" id="OMD38021.1"/>
    </source>
</evidence>
<keyword evidence="2" id="KW-0677">Repeat</keyword>
<sequence>MVFLYGKIRVRIWRKVLFSVIVRLDAPSHNVLNELMKVYYNIDIGDYSYGCHKIDGSIEPGTVIGKYCSVAPGVRIGGMNHPHNWVSTHPILYDENFRYITNNENTLKGKVIIEDDVWIGFNSIILDGVKVGKGSVIGAGAVVTKDVMPYSIMGGVPARLIKYRFSEEIISELLKIDWTNWDEETLKNNIEEMKNVKLFIEKFK</sequence>
<dbReference type="PANTHER" id="PTHR43300:SF11">
    <property type="entry name" value="ACETYLTRANSFERASE RV3034C-RELATED"/>
    <property type="match status" value="1"/>
</dbReference>
<dbReference type="InterPro" id="IPR050179">
    <property type="entry name" value="Trans_hexapeptide_repeat"/>
</dbReference>
<keyword evidence="1" id="KW-0808">Transferase</keyword>
<dbReference type="PANTHER" id="PTHR43300">
    <property type="entry name" value="ACETYLTRANSFERASE"/>
    <property type="match status" value="1"/>
</dbReference>
<name>A0ABX3GUW7_PAEBO</name>
<dbReference type="Gene3D" id="2.160.10.10">
    <property type="entry name" value="Hexapeptide repeat proteins"/>
    <property type="match status" value="1"/>
</dbReference>
<organism evidence="3 4">
    <name type="scientific">Paenibacillus borealis</name>
    <dbReference type="NCBI Taxonomy" id="160799"/>
    <lineage>
        <taxon>Bacteria</taxon>
        <taxon>Bacillati</taxon>
        <taxon>Bacillota</taxon>
        <taxon>Bacilli</taxon>
        <taxon>Bacillales</taxon>
        <taxon>Paenibacillaceae</taxon>
        <taxon>Paenibacillus</taxon>
    </lineage>
</organism>
<evidence type="ECO:0000256" key="2">
    <source>
        <dbReference type="ARBA" id="ARBA00022737"/>
    </source>
</evidence>
<gene>
    <name evidence="3" type="ORF">BSK56_30730</name>
</gene>
<proteinExistence type="predicted"/>
<dbReference type="InterPro" id="IPR011004">
    <property type="entry name" value="Trimer_LpxA-like_sf"/>
</dbReference>
<dbReference type="SUPFAM" id="SSF51161">
    <property type="entry name" value="Trimeric LpxA-like enzymes"/>
    <property type="match status" value="1"/>
</dbReference>
<dbReference type="InterPro" id="IPR018357">
    <property type="entry name" value="Hexapep_transf_CS"/>
</dbReference>
<accession>A0ABX3GUW7</accession>
<evidence type="ECO:0000256" key="1">
    <source>
        <dbReference type="ARBA" id="ARBA00022679"/>
    </source>
</evidence>
<dbReference type="EMBL" id="MPTB01000064">
    <property type="protein sequence ID" value="OMD38021.1"/>
    <property type="molecule type" value="Genomic_DNA"/>
</dbReference>
<comment type="caution">
    <text evidence="3">The sequence shown here is derived from an EMBL/GenBank/DDBJ whole genome shotgun (WGS) entry which is preliminary data.</text>
</comment>
<keyword evidence="4" id="KW-1185">Reference proteome</keyword>
<dbReference type="PROSITE" id="PS00101">
    <property type="entry name" value="HEXAPEP_TRANSFERASES"/>
    <property type="match status" value="1"/>
</dbReference>
<dbReference type="InterPro" id="IPR001451">
    <property type="entry name" value="Hexapep"/>
</dbReference>
<protein>
    <recommendedName>
        <fullName evidence="5">Acetyltransferase</fullName>
    </recommendedName>
</protein>
<dbReference type="Proteomes" id="UP000187412">
    <property type="component" value="Unassembled WGS sequence"/>
</dbReference>
<evidence type="ECO:0008006" key="5">
    <source>
        <dbReference type="Google" id="ProtNLM"/>
    </source>
</evidence>
<evidence type="ECO:0000313" key="4">
    <source>
        <dbReference type="Proteomes" id="UP000187412"/>
    </source>
</evidence>